<dbReference type="RefSeq" id="WP_078788258.1">
    <property type="nucleotide sequence ID" value="NZ_FMTO01000014.1"/>
</dbReference>
<sequence>MEYRNMIREIAEVKNETEEFDVLIKCMCNLTTKMLDYKYTLDHYNGKESSTVLRDHVDRIGKSLGNLNAEMDIFADMIGGYDKVEKERIKKAEKMYKKVIDNNLNV</sequence>
<accession>A0A1T4QRR8</accession>
<protein>
    <submittedName>
        <fullName evidence="1">Uncharacterized protein</fullName>
    </submittedName>
</protein>
<reference evidence="1 2" key="1">
    <citation type="submission" date="2017-02" db="EMBL/GenBank/DDBJ databases">
        <authorList>
            <person name="Peterson S.W."/>
        </authorList>
    </citation>
    <scope>NUCLEOTIDE SEQUENCE [LARGE SCALE GENOMIC DNA]</scope>
    <source>
        <strain evidence="1 2">ATCC 17233</strain>
    </source>
</reference>
<keyword evidence="2" id="KW-1185">Reference proteome</keyword>
<organism evidence="1 2">
    <name type="scientific">Eubacterium ruminantium</name>
    <dbReference type="NCBI Taxonomy" id="42322"/>
    <lineage>
        <taxon>Bacteria</taxon>
        <taxon>Bacillati</taxon>
        <taxon>Bacillota</taxon>
        <taxon>Clostridia</taxon>
        <taxon>Eubacteriales</taxon>
        <taxon>Eubacteriaceae</taxon>
        <taxon>Eubacterium</taxon>
    </lineage>
</organism>
<evidence type="ECO:0000313" key="1">
    <source>
        <dbReference type="EMBL" id="SKA06181.1"/>
    </source>
</evidence>
<dbReference type="AlphaFoldDB" id="A0A1T4QRR8"/>
<dbReference type="EMBL" id="FUXA01000025">
    <property type="protein sequence ID" value="SKA06181.1"/>
    <property type="molecule type" value="Genomic_DNA"/>
</dbReference>
<name>A0A1T4QRR8_9FIRM</name>
<gene>
    <name evidence="1" type="ORF">SAMN02745110_02484</name>
</gene>
<proteinExistence type="predicted"/>
<evidence type="ECO:0000313" key="2">
    <source>
        <dbReference type="Proteomes" id="UP000189857"/>
    </source>
</evidence>
<dbReference type="Proteomes" id="UP000189857">
    <property type="component" value="Unassembled WGS sequence"/>
</dbReference>